<dbReference type="EMBL" id="FMYL01000006">
    <property type="protein sequence ID" value="SDB94164.1"/>
    <property type="molecule type" value="Genomic_DNA"/>
</dbReference>
<dbReference type="InterPro" id="IPR036388">
    <property type="entry name" value="WH-like_DNA-bd_sf"/>
</dbReference>
<dbReference type="SMART" id="SM00345">
    <property type="entry name" value="HTH_GNTR"/>
    <property type="match status" value="1"/>
</dbReference>
<evidence type="ECO:0000313" key="5">
    <source>
        <dbReference type="EMBL" id="SDB94164.1"/>
    </source>
</evidence>
<gene>
    <name evidence="5" type="ORF">SAMN05421733_10649</name>
</gene>
<dbReference type="Pfam" id="PF07729">
    <property type="entry name" value="FCD"/>
    <property type="match status" value="1"/>
</dbReference>
<dbReference type="InterPro" id="IPR036390">
    <property type="entry name" value="WH_DNA-bd_sf"/>
</dbReference>
<dbReference type="GO" id="GO:0003700">
    <property type="term" value="F:DNA-binding transcription factor activity"/>
    <property type="evidence" value="ECO:0007669"/>
    <property type="project" value="InterPro"/>
</dbReference>
<dbReference type="Pfam" id="PF00392">
    <property type="entry name" value="GntR"/>
    <property type="match status" value="1"/>
</dbReference>
<evidence type="ECO:0000256" key="3">
    <source>
        <dbReference type="ARBA" id="ARBA00023163"/>
    </source>
</evidence>
<evidence type="ECO:0000256" key="2">
    <source>
        <dbReference type="ARBA" id="ARBA00023125"/>
    </source>
</evidence>
<accession>A0A1G6HIZ3</accession>
<dbReference type="GO" id="GO:0003677">
    <property type="term" value="F:DNA binding"/>
    <property type="evidence" value="ECO:0007669"/>
    <property type="project" value="UniProtKB-KW"/>
</dbReference>
<dbReference type="PANTHER" id="PTHR43537">
    <property type="entry name" value="TRANSCRIPTIONAL REGULATOR, GNTR FAMILY"/>
    <property type="match status" value="1"/>
</dbReference>
<dbReference type="PROSITE" id="PS50949">
    <property type="entry name" value="HTH_GNTR"/>
    <property type="match status" value="1"/>
</dbReference>
<dbReference type="Proteomes" id="UP000242501">
    <property type="component" value="Unassembled WGS sequence"/>
</dbReference>
<dbReference type="OrthoDB" id="9799812at2"/>
<proteinExistence type="predicted"/>
<dbReference type="SUPFAM" id="SSF48008">
    <property type="entry name" value="GntR ligand-binding domain-like"/>
    <property type="match status" value="1"/>
</dbReference>
<keyword evidence="1" id="KW-0805">Transcription regulation</keyword>
<evidence type="ECO:0000313" key="6">
    <source>
        <dbReference type="Proteomes" id="UP000242501"/>
    </source>
</evidence>
<dbReference type="STRING" id="1219383.SAMN05421733_10649"/>
<keyword evidence="2" id="KW-0238">DNA-binding</keyword>
<evidence type="ECO:0000259" key="4">
    <source>
        <dbReference type="PROSITE" id="PS50949"/>
    </source>
</evidence>
<keyword evidence="6" id="KW-1185">Reference proteome</keyword>
<feature type="domain" description="HTH gntR-type" evidence="4">
    <location>
        <begin position="15"/>
        <end position="82"/>
    </location>
</feature>
<dbReference type="Gene3D" id="1.20.120.530">
    <property type="entry name" value="GntR ligand-binding domain-like"/>
    <property type="match status" value="1"/>
</dbReference>
<reference evidence="6" key="1">
    <citation type="submission" date="2016-09" db="EMBL/GenBank/DDBJ databases">
        <authorList>
            <person name="Varghese N."/>
            <person name="Submissions S."/>
        </authorList>
    </citation>
    <scope>NUCLEOTIDE SEQUENCE [LARGE SCALE GENOMIC DNA]</scope>
    <source>
        <strain evidence="6">ANC 4422</strain>
    </source>
</reference>
<dbReference type="RefSeq" id="WP_092748140.1">
    <property type="nucleotide sequence ID" value="NZ_FMYL01000006.1"/>
</dbReference>
<dbReference type="PANTHER" id="PTHR43537:SF41">
    <property type="entry name" value="TRANSCRIPTIONAL REGULATORY PROTEIN"/>
    <property type="match status" value="1"/>
</dbReference>
<evidence type="ECO:0000256" key="1">
    <source>
        <dbReference type="ARBA" id="ARBA00023015"/>
    </source>
</evidence>
<dbReference type="AlphaFoldDB" id="A0A1G6HIZ3"/>
<dbReference type="InterPro" id="IPR008920">
    <property type="entry name" value="TF_FadR/GntR_C"/>
</dbReference>
<keyword evidence="3" id="KW-0804">Transcription</keyword>
<dbReference type="SMART" id="SM00895">
    <property type="entry name" value="FCD"/>
    <property type="match status" value="1"/>
</dbReference>
<protein>
    <submittedName>
        <fullName evidence="5">Transcriptional regulator, GntR family</fullName>
    </submittedName>
</protein>
<dbReference type="Gene3D" id="1.10.10.10">
    <property type="entry name" value="Winged helix-like DNA-binding domain superfamily/Winged helix DNA-binding domain"/>
    <property type="match status" value="1"/>
</dbReference>
<dbReference type="SUPFAM" id="SSF46785">
    <property type="entry name" value="Winged helix' DNA-binding domain"/>
    <property type="match status" value="1"/>
</dbReference>
<dbReference type="InterPro" id="IPR000524">
    <property type="entry name" value="Tscrpt_reg_HTH_GntR"/>
</dbReference>
<dbReference type="InterPro" id="IPR011711">
    <property type="entry name" value="GntR_C"/>
</dbReference>
<name>A0A1G6HIZ3_9GAMM</name>
<sequence length="227" mass="26170">MSATLKSAPNLGEIPSSSEVILKFLRDAVIRGEFLDNEPIRQDDIAKSFNVSKIPVREALKRLEAEGLVQFHRNKGATVTRISDFELAQIFEIRVMLEVQAIQMAIPYLTEDDFTRAEHILDEFINLDDPSRTAELNWAFHKSLYDASQRPVLVNMIRSIYDKIERYLRLQMEQSVDGKVIADREHRAILLACRAKDTVRAKQLIEQHIHQVCEQLLHLLPKNLDLL</sequence>
<organism evidence="5 6">
    <name type="scientific">Acinetobacter boissieri</name>
    <dbReference type="NCBI Taxonomy" id="1219383"/>
    <lineage>
        <taxon>Bacteria</taxon>
        <taxon>Pseudomonadati</taxon>
        <taxon>Pseudomonadota</taxon>
        <taxon>Gammaproteobacteria</taxon>
        <taxon>Moraxellales</taxon>
        <taxon>Moraxellaceae</taxon>
        <taxon>Acinetobacter</taxon>
    </lineage>
</organism>